<proteinExistence type="predicted"/>
<keyword evidence="2" id="KW-1185">Reference proteome</keyword>
<dbReference type="Proteomes" id="UP000499080">
    <property type="component" value="Unassembled WGS sequence"/>
</dbReference>
<reference evidence="1 2" key="1">
    <citation type="journal article" date="2019" name="Sci. Rep.">
        <title>Orb-weaving spider Araneus ventricosus genome elucidates the spidroin gene catalogue.</title>
        <authorList>
            <person name="Kono N."/>
            <person name="Nakamura H."/>
            <person name="Ohtoshi R."/>
            <person name="Moran D.A.P."/>
            <person name="Shinohara A."/>
            <person name="Yoshida Y."/>
            <person name="Fujiwara M."/>
            <person name="Mori M."/>
            <person name="Tomita M."/>
            <person name="Arakawa K."/>
        </authorList>
    </citation>
    <scope>NUCLEOTIDE SEQUENCE [LARGE SCALE GENOMIC DNA]</scope>
</reference>
<evidence type="ECO:0000313" key="2">
    <source>
        <dbReference type="Proteomes" id="UP000499080"/>
    </source>
</evidence>
<protein>
    <submittedName>
        <fullName evidence="1">Uncharacterized protein</fullName>
    </submittedName>
</protein>
<sequence>MKKTYFHEPTRSFHSLDLAICSPELLPLLNFTVGKDLYNSGHFPLIVSHADSGCAIQLPPRYLFQRADWAAFMQLAGVTEAMVSTADISEAVQHVVDIIIDTF</sequence>
<comment type="caution">
    <text evidence="1">The sequence shown here is derived from an EMBL/GenBank/DDBJ whole genome shotgun (WGS) entry which is preliminary data.</text>
</comment>
<dbReference type="EMBL" id="BGPR01002373">
    <property type="protein sequence ID" value="GBM72372.1"/>
    <property type="molecule type" value="Genomic_DNA"/>
</dbReference>
<organism evidence="1 2">
    <name type="scientific">Araneus ventricosus</name>
    <name type="common">Orbweaver spider</name>
    <name type="synonym">Epeira ventricosa</name>
    <dbReference type="NCBI Taxonomy" id="182803"/>
    <lineage>
        <taxon>Eukaryota</taxon>
        <taxon>Metazoa</taxon>
        <taxon>Ecdysozoa</taxon>
        <taxon>Arthropoda</taxon>
        <taxon>Chelicerata</taxon>
        <taxon>Arachnida</taxon>
        <taxon>Araneae</taxon>
        <taxon>Araneomorphae</taxon>
        <taxon>Entelegynae</taxon>
        <taxon>Araneoidea</taxon>
        <taxon>Araneidae</taxon>
        <taxon>Araneus</taxon>
    </lineage>
</organism>
<dbReference type="OrthoDB" id="6433575at2759"/>
<accession>A0A4Y2I4J4</accession>
<dbReference type="AlphaFoldDB" id="A0A4Y2I4J4"/>
<name>A0A4Y2I4J4_ARAVE</name>
<gene>
    <name evidence="1" type="ORF">AVEN_178049_1</name>
</gene>
<evidence type="ECO:0000313" key="1">
    <source>
        <dbReference type="EMBL" id="GBM72372.1"/>
    </source>
</evidence>